<dbReference type="EMBL" id="DRXG01000120">
    <property type="protein sequence ID" value="HHN52740.1"/>
    <property type="molecule type" value="Genomic_DNA"/>
</dbReference>
<evidence type="ECO:0000313" key="9">
    <source>
        <dbReference type="EMBL" id="HGN89547.1"/>
    </source>
</evidence>
<keyword evidence="3" id="KW-1003">Cell membrane</keyword>
<sequence>MEAEVFLELLKAVVALFIIVDPVGVLPFVVSLTGGLSSHERRRLVDRSVVVGTVLLLVFSIGGQGVLWVLGIDLSSFTVAGGLLLLILAVRILVQGGEGWGTQGKSSGIFPLAFPLLAGPGAITTVIFSINALGIPFSVIPVLIVMGLTWLILRSVEPMLRIIGESGADAVARIMSVFVAAIGVQYVVSGLSEMSSLL</sequence>
<keyword evidence="6 7" id="KW-0472">Membrane</keyword>
<comment type="caution">
    <text evidence="9">The sequence shown here is derived from an EMBL/GenBank/DDBJ whole genome shotgun (WGS) entry which is preliminary data.</text>
</comment>
<proteinExistence type="inferred from homology"/>
<protein>
    <recommendedName>
        <fullName evidence="7">UPF0056 membrane protein</fullName>
    </recommendedName>
</protein>
<feature type="transmembrane region" description="Helical" evidence="7">
    <location>
        <begin position="106"/>
        <end position="128"/>
    </location>
</feature>
<evidence type="ECO:0000256" key="1">
    <source>
        <dbReference type="ARBA" id="ARBA00004651"/>
    </source>
</evidence>
<keyword evidence="5 7" id="KW-1133">Transmembrane helix</keyword>
<name>A0A7C4I2A3_CALS0</name>
<evidence type="ECO:0000256" key="5">
    <source>
        <dbReference type="ARBA" id="ARBA00022989"/>
    </source>
</evidence>
<dbReference type="AlphaFoldDB" id="A0A7C4I2A3"/>
<dbReference type="NCBIfam" id="TIGR00427">
    <property type="entry name" value="NAAT family transporter"/>
    <property type="match status" value="1"/>
</dbReference>
<feature type="transmembrane region" description="Helical" evidence="7">
    <location>
        <begin position="12"/>
        <end position="36"/>
    </location>
</feature>
<dbReference type="GO" id="GO:0005886">
    <property type="term" value="C:plasma membrane"/>
    <property type="evidence" value="ECO:0007669"/>
    <property type="project" value="UniProtKB-SubCell"/>
</dbReference>
<gene>
    <name evidence="10" type="ORF">ENM30_05450</name>
    <name evidence="9" type="ORF">ENT82_00240</name>
    <name evidence="8" type="ORF">ENU43_07755</name>
</gene>
<dbReference type="InterPro" id="IPR002771">
    <property type="entry name" value="Multi_antbiot-R_MarC"/>
</dbReference>
<dbReference type="EMBL" id="DTAD01000005">
    <property type="protein sequence ID" value="HGN89547.1"/>
    <property type="molecule type" value="Genomic_DNA"/>
</dbReference>
<comment type="subcellular location">
    <subcellularLocation>
        <location evidence="1 7">Cell membrane</location>
        <topology evidence="1 7">Multi-pass membrane protein</topology>
    </subcellularLocation>
</comment>
<dbReference type="EMBL" id="DTCM01000092">
    <property type="protein sequence ID" value="HGL41537.1"/>
    <property type="molecule type" value="Genomic_DNA"/>
</dbReference>
<evidence type="ECO:0000256" key="2">
    <source>
        <dbReference type="ARBA" id="ARBA00009784"/>
    </source>
</evidence>
<evidence type="ECO:0000256" key="7">
    <source>
        <dbReference type="RuleBase" id="RU362048"/>
    </source>
</evidence>
<evidence type="ECO:0000313" key="10">
    <source>
        <dbReference type="EMBL" id="HHN52740.1"/>
    </source>
</evidence>
<evidence type="ECO:0000256" key="4">
    <source>
        <dbReference type="ARBA" id="ARBA00022692"/>
    </source>
</evidence>
<feature type="transmembrane region" description="Helical" evidence="7">
    <location>
        <begin position="48"/>
        <end position="70"/>
    </location>
</feature>
<feature type="transmembrane region" description="Helical" evidence="7">
    <location>
        <begin position="174"/>
        <end position="192"/>
    </location>
</feature>
<dbReference type="Pfam" id="PF01914">
    <property type="entry name" value="MarC"/>
    <property type="match status" value="1"/>
</dbReference>
<feature type="transmembrane region" description="Helical" evidence="7">
    <location>
        <begin position="134"/>
        <end position="153"/>
    </location>
</feature>
<reference evidence="9" key="1">
    <citation type="journal article" date="2020" name="mSystems">
        <title>Genome- and Community-Level Interaction Insights into Carbon Utilization and Element Cycling Functions of Hydrothermarchaeota in Hydrothermal Sediment.</title>
        <authorList>
            <person name="Zhou Z."/>
            <person name="Liu Y."/>
            <person name="Xu W."/>
            <person name="Pan J."/>
            <person name="Luo Z.H."/>
            <person name="Li M."/>
        </authorList>
    </citation>
    <scope>NUCLEOTIDE SEQUENCE [LARGE SCALE GENOMIC DNA]</scope>
    <source>
        <strain evidence="10">SpSt-1073</strain>
        <strain evidence="9">SpSt-613</strain>
        <strain evidence="8">SpSt-669</strain>
    </source>
</reference>
<evidence type="ECO:0000256" key="3">
    <source>
        <dbReference type="ARBA" id="ARBA00022475"/>
    </source>
</evidence>
<feature type="transmembrane region" description="Helical" evidence="7">
    <location>
        <begin position="76"/>
        <end position="94"/>
    </location>
</feature>
<dbReference type="PANTHER" id="PTHR33508:SF1">
    <property type="entry name" value="UPF0056 MEMBRANE PROTEIN YHCE"/>
    <property type="match status" value="1"/>
</dbReference>
<dbReference type="PANTHER" id="PTHR33508">
    <property type="entry name" value="UPF0056 MEMBRANE PROTEIN YHCE"/>
    <property type="match status" value="1"/>
</dbReference>
<keyword evidence="4 7" id="KW-0812">Transmembrane</keyword>
<evidence type="ECO:0000313" key="8">
    <source>
        <dbReference type="EMBL" id="HGL41537.1"/>
    </source>
</evidence>
<organism evidence="9">
    <name type="scientific">Caldiarchaeum subterraneum</name>
    <dbReference type="NCBI Taxonomy" id="311458"/>
    <lineage>
        <taxon>Archaea</taxon>
        <taxon>Nitrososphaerota</taxon>
        <taxon>Candidatus Caldarchaeales</taxon>
        <taxon>Candidatus Caldarchaeaceae</taxon>
        <taxon>Candidatus Caldarchaeum</taxon>
    </lineage>
</organism>
<accession>A0A7C4I2A3</accession>
<comment type="similarity">
    <text evidence="2 7">Belongs to the UPF0056 (MarC) family.</text>
</comment>
<evidence type="ECO:0000256" key="6">
    <source>
        <dbReference type="ARBA" id="ARBA00023136"/>
    </source>
</evidence>